<dbReference type="CDD" id="cd06582">
    <property type="entry name" value="TM_PBP1_LivH_like"/>
    <property type="match status" value="1"/>
</dbReference>
<dbReference type="GO" id="GO:0005886">
    <property type="term" value="C:plasma membrane"/>
    <property type="evidence" value="ECO:0007669"/>
    <property type="project" value="UniProtKB-SubCell"/>
</dbReference>
<keyword evidence="7 9" id="KW-0472">Membrane</keyword>
<sequence length="325" mass="34673">MDATILGFLLLDGLQNGVVYGLLALSLVLVFAVTRVIFVPIGELLMFAPLSLVWLLSGKLPGTLWLALVLGGAWALLARGRGAALPLLGGMGLLLVFFLALRFPPLAYLAVVLLVVYLGVASYRVFFQPMREATVLAFLIMAVGLHVAYQGLGLVFFGPEQFRPEPLLRGDAVVGLSWQGVLVLLFAVVSVLGLYLFFRRSLFGKALLAAAENRLGARLSGIPPQEAGMVAFGIASLLAALSGLLLAPLINAAYFMGFMLGLKGFVAAILGGLASYPVAFLGALAVGFFESFTSFYASAYKEALVFLLLVPALFYQSFRVRAVEE</sequence>
<dbReference type="InterPro" id="IPR001851">
    <property type="entry name" value="ABC_transp_permease"/>
</dbReference>
<evidence type="ECO:0000256" key="6">
    <source>
        <dbReference type="ARBA" id="ARBA00022989"/>
    </source>
</evidence>
<evidence type="ECO:0000256" key="7">
    <source>
        <dbReference type="ARBA" id="ARBA00023136"/>
    </source>
</evidence>
<proteinExistence type="inferred from homology"/>
<dbReference type="EMBL" id="DRXE01000248">
    <property type="protein sequence ID" value="HHM68404.1"/>
    <property type="molecule type" value="Genomic_DNA"/>
</dbReference>
<keyword evidence="4 9" id="KW-0812">Transmembrane</keyword>
<accession>A0A7C5RF31</accession>
<comment type="subcellular location">
    <subcellularLocation>
        <location evidence="1">Cell membrane</location>
        <topology evidence="1">Multi-pass membrane protein</topology>
    </subcellularLocation>
</comment>
<feature type="transmembrane region" description="Helical" evidence="9">
    <location>
        <begin position="177"/>
        <end position="198"/>
    </location>
</feature>
<comment type="similarity">
    <text evidence="8">Belongs to the binding-protein-dependent transport system permease family. LivHM subfamily.</text>
</comment>
<dbReference type="PANTHER" id="PTHR11795">
    <property type="entry name" value="BRANCHED-CHAIN AMINO ACID TRANSPORT SYSTEM PERMEASE PROTEIN LIVH"/>
    <property type="match status" value="1"/>
</dbReference>
<feature type="transmembrane region" description="Helical" evidence="9">
    <location>
        <begin position="84"/>
        <end position="101"/>
    </location>
</feature>
<feature type="transmembrane region" description="Helical" evidence="9">
    <location>
        <begin position="107"/>
        <end position="126"/>
    </location>
</feature>
<keyword evidence="5" id="KW-0029">Amino-acid transport</keyword>
<dbReference type="InterPro" id="IPR052157">
    <property type="entry name" value="BCAA_transport_permease"/>
</dbReference>
<feature type="transmembrane region" description="Helical" evidence="9">
    <location>
        <begin position="133"/>
        <end position="157"/>
    </location>
</feature>
<organism evidence="10">
    <name type="scientific">Thermus caliditerrae</name>
    <dbReference type="NCBI Taxonomy" id="1330700"/>
    <lineage>
        <taxon>Bacteria</taxon>
        <taxon>Thermotogati</taxon>
        <taxon>Deinococcota</taxon>
        <taxon>Deinococci</taxon>
        <taxon>Thermales</taxon>
        <taxon>Thermaceae</taxon>
        <taxon>Thermus</taxon>
    </lineage>
</organism>
<keyword evidence="2" id="KW-0813">Transport</keyword>
<dbReference type="Pfam" id="PF02653">
    <property type="entry name" value="BPD_transp_2"/>
    <property type="match status" value="1"/>
</dbReference>
<evidence type="ECO:0000256" key="2">
    <source>
        <dbReference type="ARBA" id="ARBA00022448"/>
    </source>
</evidence>
<comment type="caution">
    <text evidence="10">The sequence shown here is derived from an EMBL/GenBank/DDBJ whole genome shotgun (WGS) entry which is preliminary data.</text>
</comment>
<evidence type="ECO:0000256" key="3">
    <source>
        <dbReference type="ARBA" id="ARBA00022475"/>
    </source>
</evidence>
<evidence type="ECO:0000256" key="8">
    <source>
        <dbReference type="ARBA" id="ARBA00037998"/>
    </source>
</evidence>
<dbReference type="AlphaFoldDB" id="A0A7C5RF31"/>
<reference evidence="10" key="1">
    <citation type="journal article" date="2020" name="mSystems">
        <title>Genome- and Community-Level Interaction Insights into Carbon Utilization and Element Cycling Functions of Hydrothermarchaeota in Hydrothermal Sediment.</title>
        <authorList>
            <person name="Zhou Z."/>
            <person name="Liu Y."/>
            <person name="Xu W."/>
            <person name="Pan J."/>
            <person name="Luo Z.H."/>
            <person name="Li M."/>
        </authorList>
    </citation>
    <scope>NUCLEOTIDE SEQUENCE [LARGE SCALE GENOMIC DNA]</scope>
    <source>
        <strain evidence="10">SpSt-1071</strain>
    </source>
</reference>
<feature type="transmembrane region" description="Helical" evidence="9">
    <location>
        <begin position="18"/>
        <end position="41"/>
    </location>
</feature>
<evidence type="ECO:0000256" key="9">
    <source>
        <dbReference type="SAM" id="Phobius"/>
    </source>
</evidence>
<name>A0A7C5RF31_9DEIN</name>
<evidence type="ECO:0000256" key="1">
    <source>
        <dbReference type="ARBA" id="ARBA00004651"/>
    </source>
</evidence>
<dbReference type="GO" id="GO:0006865">
    <property type="term" value="P:amino acid transport"/>
    <property type="evidence" value="ECO:0007669"/>
    <property type="project" value="UniProtKB-KW"/>
</dbReference>
<gene>
    <name evidence="10" type="ORF">ENM28_06850</name>
</gene>
<dbReference type="GO" id="GO:0022857">
    <property type="term" value="F:transmembrane transporter activity"/>
    <property type="evidence" value="ECO:0007669"/>
    <property type="project" value="InterPro"/>
</dbReference>
<evidence type="ECO:0000313" key="10">
    <source>
        <dbReference type="EMBL" id="HHM68404.1"/>
    </source>
</evidence>
<keyword evidence="3" id="KW-1003">Cell membrane</keyword>
<feature type="transmembrane region" description="Helical" evidence="9">
    <location>
        <begin position="303"/>
        <end position="320"/>
    </location>
</feature>
<evidence type="ECO:0000256" key="4">
    <source>
        <dbReference type="ARBA" id="ARBA00022692"/>
    </source>
</evidence>
<feature type="transmembrane region" description="Helical" evidence="9">
    <location>
        <begin position="227"/>
        <end position="246"/>
    </location>
</feature>
<dbReference type="PANTHER" id="PTHR11795:SF450">
    <property type="entry name" value="ABC TRANSPORTER PERMEASE PROTEIN"/>
    <property type="match status" value="1"/>
</dbReference>
<feature type="transmembrane region" description="Helical" evidence="9">
    <location>
        <begin position="53"/>
        <end position="77"/>
    </location>
</feature>
<protein>
    <submittedName>
        <fullName evidence="10">Branched-chain amino acid ABC transporter permease</fullName>
    </submittedName>
</protein>
<keyword evidence="6 9" id="KW-1133">Transmembrane helix</keyword>
<evidence type="ECO:0000256" key="5">
    <source>
        <dbReference type="ARBA" id="ARBA00022970"/>
    </source>
</evidence>